<protein>
    <submittedName>
        <fullName evidence="1">Uncharacterized protein</fullName>
    </submittedName>
</protein>
<sequence>MRTGLGPVQEAVEQAMKNDRWHRSRREKAQAARRRRRKLLIERSDAIGAALKRYRSLDQGQQPIIRLRTNFIWLDTPRGPRTAGSVLATRQGDVDTRPPNTKLIHRPGNAQQLYLGAIYAAHLEFEPGAHVDNRHHNVFDRPLADSWAMLNALGGSGVDTRELNLRVVRALRTLHAHRLVSVGQAGAAGRYDAFTLNDEGASGKRYRVPGVLPVIERDDVVVIGGDDDGSMRTAPLGVLSGAVVVSVTGSSPR</sequence>
<reference evidence="1 2" key="1">
    <citation type="journal article" date="2019" name="Emerg. Microbes Infect.">
        <title>Comprehensive subspecies identification of 175 nontuberculous mycobacteria species based on 7547 genomic profiles.</title>
        <authorList>
            <person name="Matsumoto Y."/>
            <person name="Kinjo T."/>
            <person name="Motooka D."/>
            <person name="Nabeya D."/>
            <person name="Jung N."/>
            <person name="Uechi K."/>
            <person name="Horii T."/>
            <person name="Iida T."/>
            <person name="Fujita J."/>
            <person name="Nakamura S."/>
        </authorList>
    </citation>
    <scope>NUCLEOTIDE SEQUENCE [LARGE SCALE GENOMIC DNA]</scope>
    <source>
        <strain evidence="1 2">JCM 12375</strain>
    </source>
</reference>
<accession>A0ABN5YGE8</accession>
<dbReference type="EMBL" id="AP022567">
    <property type="protein sequence ID" value="BBX37106.1"/>
    <property type="molecule type" value="Genomic_DNA"/>
</dbReference>
<evidence type="ECO:0000313" key="2">
    <source>
        <dbReference type="Proteomes" id="UP000465622"/>
    </source>
</evidence>
<name>A0ABN5YGE8_MYCME</name>
<dbReference type="RefSeq" id="WP_163642357.1">
    <property type="nucleotide sequence ID" value="NZ_AP022567.1"/>
</dbReference>
<gene>
    <name evidence="1" type="ORF">MMAGJ_63880</name>
</gene>
<evidence type="ECO:0000313" key="1">
    <source>
        <dbReference type="EMBL" id="BBX37106.1"/>
    </source>
</evidence>
<keyword evidence="2" id="KW-1185">Reference proteome</keyword>
<organism evidence="1 2">
    <name type="scientific">Mycolicibacterium mageritense</name>
    <name type="common">Mycobacterium mageritense</name>
    <dbReference type="NCBI Taxonomy" id="53462"/>
    <lineage>
        <taxon>Bacteria</taxon>
        <taxon>Bacillati</taxon>
        <taxon>Actinomycetota</taxon>
        <taxon>Actinomycetes</taxon>
        <taxon>Mycobacteriales</taxon>
        <taxon>Mycobacteriaceae</taxon>
        <taxon>Mycolicibacterium</taxon>
    </lineage>
</organism>
<proteinExistence type="predicted"/>
<dbReference type="Proteomes" id="UP000465622">
    <property type="component" value="Chromosome"/>
</dbReference>